<dbReference type="CDD" id="cd07067">
    <property type="entry name" value="HP_PGM_like"/>
    <property type="match status" value="1"/>
</dbReference>
<comment type="caution">
    <text evidence="1">The sequence shown here is derived from an EMBL/GenBank/DDBJ whole genome shotgun (WGS) entry which is preliminary data.</text>
</comment>
<dbReference type="InterPro" id="IPR013078">
    <property type="entry name" value="His_Pase_superF_clade-1"/>
</dbReference>
<dbReference type="RefSeq" id="WP_007524238.1">
    <property type="nucleotide sequence ID" value="NZ_QEPN01000001.1"/>
</dbReference>
<dbReference type="Gene3D" id="3.40.50.1240">
    <property type="entry name" value="Phosphoglycerate mutase-like"/>
    <property type="match status" value="1"/>
</dbReference>
<dbReference type="Proteomes" id="UP000253872">
    <property type="component" value="Unassembled WGS sequence"/>
</dbReference>
<protein>
    <submittedName>
        <fullName evidence="1">Phosphohistidine phosphatase SixA</fullName>
    </submittedName>
</protein>
<dbReference type="NCBIfam" id="TIGR00249">
    <property type="entry name" value="sixA"/>
    <property type="match status" value="1"/>
</dbReference>
<dbReference type="Pfam" id="PF00300">
    <property type="entry name" value="His_Phos_1"/>
    <property type="match status" value="1"/>
</dbReference>
<dbReference type="STRING" id="1035839.GCA_000238795_00636"/>
<sequence length="164" mass="18512">MNIWIMRHGEASFSASSDSARTLTPFGIEMAKKQGQWLGNRLNQAKIQLDKILVSPYLRTQQTLEAVKLGLQAVGFSQSFTNLVETWEEITPDGNQSLVVDYLDFLRDEGAKNVLLISHLPLVFDLVCALTHDQSQVHFYPAVMAELCWQGKIARLTHTEIPRN</sequence>
<dbReference type="SUPFAM" id="SSF53254">
    <property type="entry name" value="Phosphoglycerate mutase-like"/>
    <property type="match status" value="1"/>
</dbReference>
<dbReference type="EMBL" id="QEPN01000001">
    <property type="protein sequence ID" value="RDE73843.1"/>
    <property type="molecule type" value="Genomic_DNA"/>
</dbReference>
<dbReference type="GO" id="GO:0101006">
    <property type="term" value="F:protein histidine phosphatase activity"/>
    <property type="evidence" value="ECO:0007669"/>
    <property type="project" value="InterPro"/>
</dbReference>
<organism evidence="1 2">
    <name type="scientific">Haemophilus sputorum</name>
    <dbReference type="NCBI Taxonomy" id="1078480"/>
    <lineage>
        <taxon>Bacteria</taxon>
        <taxon>Pseudomonadati</taxon>
        <taxon>Pseudomonadota</taxon>
        <taxon>Gammaproteobacteria</taxon>
        <taxon>Pasteurellales</taxon>
        <taxon>Pasteurellaceae</taxon>
        <taxon>Haemophilus</taxon>
    </lineage>
</organism>
<reference evidence="1 2" key="1">
    <citation type="submission" date="2018-05" db="EMBL/GenBank/DDBJ databases">
        <title>Draft Genome Sequences for a Diverse set of 7 Haemophilus Species.</title>
        <authorList>
            <person name="Nichols M."/>
            <person name="Topaz N."/>
            <person name="Wang X."/>
            <person name="Wang X."/>
            <person name="Boxrud D."/>
        </authorList>
    </citation>
    <scope>NUCLEOTIDE SEQUENCE [LARGE SCALE GENOMIC DNA]</scope>
    <source>
        <strain evidence="1 2">C2002001239</strain>
    </source>
</reference>
<dbReference type="AlphaFoldDB" id="A0A369YIZ1"/>
<dbReference type="SMART" id="SM00855">
    <property type="entry name" value="PGAM"/>
    <property type="match status" value="1"/>
</dbReference>
<gene>
    <name evidence="1" type="primary">sixA</name>
    <name evidence="1" type="ORF">DPV93_01400</name>
</gene>
<name>A0A369YIZ1_9PAST</name>
<accession>A0A369YIZ1</accession>
<proteinExistence type="predicted"/>
<evidence type="ECO:0000313" key="1">
    <source>
        <dbReference type="EMBL" id="RDE73843.1"/>
    </source>
</evidence>
<evidence type="ECO:0000313" key="2">
    <source>
        <dbReference type="Proteomes" id="UP000253872"/>
    </source>
</evidence>
<dbReference type="InterPro" id="IPR029033">
    <property type="entry name" value="His_PPase_superfam"/>
</dbReference>
<dbReference type="InterPro" id="IPR004449">
    <property type="entry name" value="SixA"/>
</dbReference>
<dbReference type="GO" id="GO:0005737">
    <property type="term" value="C:cytoplasm"/>
    <property type="evidence" value="ECO:0007669"/>
    <property type="project" value="InterPro"/>
</dbReference>